<sequence length="119" mass="13756">MESESSPKLDALFAKYNVKFRDRDTEVRGLTLRPIHFALAEVYIKAHYRFCAVLLQEAGERDAQERQDHERHLRDAEKQAAENQIELEFLKIPKFEAINDAQFAAKLLDADELTNAILP</sequence>
<organism evidence="1 2">
    <name type="scientific">Anatilimnocola aggregata</name>
    <dbReference type="NCBI Taxonomy" id="2528021"/>
    <lineage>
        <taxon>Bacteria</taxon>
        <taxon>Pseudomonadati</taxon>
        <taxon>Planctomycetota</taxon>
        <taxon>Planctomycetia</taxon>
        <taxon>Pirellulales</taxon>
        <taxon>Pirellulaceae</taxon>
        <taxon>Anatilimnocola</taxon>
    </lineage>
</organism>
<proteinExistence type="predicted"/>
<accession>A0A517Y6D6</accession>
<dbReference type="KEGG" id="aagg:ETAA8_08760"/>
<dbReference type="EMBL" id="CP036274">
    <property type="protein sequence ID" value="QDU25804.1"/>
    <property type="molecule type" value="Genomic_DNA"/>
</dbReference>
<gene>
    <name evidence="1" type="ORF">ETAA8_08760</name>
</gene>
<reference evidence="1 2" key="1">
    <citation type="submission" date="2019-02" db="EMBL/GenBank/DDBJ databases">
        <title>Deep-cultivation of Planctomycetes and their phenomic and genomic characterization uncovers novel biology.</title>
        <authorList>
            <person name="Wiegand S."/>
            <person name="Jogler M."/>
            <person name="Boedeker C."/>
            <person name="Pinto D."/>
            <person name="Vollmers J."/>
            <person name="Rivas-Marin E."/>
            <person name="Kohn T."/>
            <person name="Peeters S.H."/>
            <person name="Heuer A."/>
            <person name="Rast P."/>
            <person name="Oberbeckmann S."/>
            <person name="Bunk B."/>
            <person name="Jeske O."/>
            <person name="Meyerdierks A."/>
            <person name="Storesund J.E."/>
            <person name="Kallscheuer N."/>
            <person name="Luecker S."/>
            <person name="Lage O.M."/>
            <person name="Pohl T."/>
            <person name="Merkel B.J."/>
            <person name="Hornburger P."/>
            <person name="Mueller R.-W."/>
            <person name="Bruemmer F."/>
            <person name="Labrenz M."/>
            <person name="Spormann A.M."/>
            <person name="Op den Camp H."/>
            <person name="Overmann J."/>
            <person name="Amann R."/>
            <person name="Jetten M.S.M."/>
            <person name="Mascher T."/>
            <person name="Medema M.H."/>
            <person name="Devos D.P."/>
            <person name="Kaster A.-K."/>
            <person name="Ovreas L."/>
            <person name="Rohde M."/>
            <person name="Galperin M.Y."/>
            <person name="Jogler C."/>
        </authorList>
    </citation>
    <scope>NUCLEOTIDE SEQUENCE [LARGE SCALE GENOMIC DNA]</scope>
    <source>
        <strain evidence="1 2">ETA_A8</strain>
    </source>
</reference>
<name>A0A517Y6D6_9BACT</name>
<evidence type="ECO:0000313" key="1">
    <source>
        <dbReference type="EMBL" id="QDU25804.1"/>
    </source>
</evidence>
<dbReference type="Proteomes" id="UP000315017">
    <property type="component" value="Chromosome"/>
</dbReference>
<dbReference type="RefSeq" id="WP_145085356.1">
    <property type="nucleotide sequence ID" value="NZ_CP036274.1"/>
</dbReference>
<dbReference type="AlphaFoldDB" id="A0A517Y6D6"/>
<protein>
    <submittedName>
        <fullName evidence="1">Uncharacterized protein</fullName>
    </submittedName>
</protein>
<keyword evidence="2" id="KW-1185">Reference proteome</keyword>
<evidence type="ECO:0000313" key="2">
    <source>
        <dbReference type="Proteomes" id="UP000315017"/>
    </source>
</evidence>